<sequence length="205" mass="21885">MKCFLALFTAAVQAAPIALSIAQQQEVELSKRTSLLDLIANVTVAASHIDNYVHETDHNIGQAQDDLENNIKGTKNQLVNRLLGDLGLDGLAKQLNVTKRDAEPDSDLFGRLVTLVQGLDSIVHNADLNVTTLANNLDSNLSNTVNETANNVYSGVLGGANVTHDFNKRDANAVALADADPDLLSDLLTTVQNTGDSLLNTVMVL</sequence>
<accession>A0ACB5T6M2</accession>
<keyword evidence="2" id="KW-1185">Reference proteome</keyword>
<dbReference type="EMBL" id="BSXS01004059">
    <property type="protein sequence ID" value="GME82407.1"/>
    <property type="molecule type" value="Genomic_DNA"/>
</dbReference>
<evidence type="ECO:0000313" key="1">
    <source>
        <dbReference type="EMBL" id="GME82407.1"/>
    </source>
</evidence>
<reference evidence="1" key="1">
    <citation type="submission" date="2023-04" db="EMBL/GenBank/DDBJ databases">
        <title>Ambrosiozyma monospora NBRC 10751.</title>
        <authorList>
            <person name="Ichikawa N."/>
            <person name="Sato H."/>
            <person name="Tonouchi N."/>
        </authorList>
    </citation>
    <scope>NUCLEOTIDE SEQUENCE</scope>
    <source>
        <strain evidence="1">NBRC 10751</strain>
    </source>
</reference>
<protein>
    <submittedName>
        <fullName evidence="1">Unnamed protein product</fullName>
    </submittedName>
</protein>
<comment type="caution">
    <text evidence="1">The sequence shown here is derived from an EMBL/GenBank/DDBJ whole genome shotgun (WGS) entry which is preliminary data.</text>
</comment>
<proteinExistence type="predicted"/>
<organism evidence="1 2">
    <name type="scientific">Ambrosiozyma monospora</name>
    <name type="common">Yeast</name>
    <name type="synonym">Endomycopsis monosporus</name>
    <dbReference type="NCBI Taxonomy" id="43982"/>
    <lineage>
        <taxon>Eukaryota</taxon>
        <taxon>Fungi</taxon>
        <taxon>Dikarya</taxon>
        <taxon>Ascomycota</taxon>
        <taxon>Saccharomycotina</taxon>
        <taxon>Pichiomycetes</taxon>
        <taxon>Pichiales</taxon>
        <taxon>Pichiaceae</taxon>
        <taxon>Ambrosiozyma</taxon>
    </lineage>
</organism>
<evidence type="ECO:0000313" key="2">
    <source>
        <dbReference type="Proteomes" id="UP001165064"/>
    </source>
</evidence>
<gene>
    <name evidence="1" type="ORF">Amon02_000549900</name>
</gene>
<name>A0ACB5T6M2_AMBMO</name>
<dbReference type="Proteomes" id="UP001165064">
    <property type="component" value="Unassembled WGS sequence"/>
</dbReference>